<name>A0ABR8IM57_9NOSO</name>
<gene>
    <name evidence="1" type="ORF">H6G92_37790</name>
</gene>
<evidence type="ECO:0000313" key="2">
    <source>
        <dbReference type="Proteomes" id="UP000643580"/>
    </source>
</evidence>
<dbReference type="EMBL" id="JACJTD010000149">
    <property type="protein sequence ID" value="MBD2651798.1"/>
    <property type="molecule type" value="Genomic_DNA"/>
</dbReference>
<dbReference type="RefSeq" id="WP_190901986.1">
    <property type="nucleotide sequence ID" value="NZ_JACJTD010000149.1"/>
</dbReference>
<sequence>MLPLPRRETRSPRYSYQIKSTTLTLNNRADNLVRSPPIFNALCPN</sequence>
<dbReference type="Proteomes" id="UP000643580">
    <property type="component" value="Unassembled WGS sequence"/>
</dbReference>
<keyword evidence="2" id="KW-1185">Reference proteome</keyword>
<evidence type="ECO:0000313" key="1">
    <source>
        <dbReference type="EMBL" id="MBD2651798.1"/>
    </source>
</evidence>
<proteinExistence type="predicted"/>
<reference evidence="1 2" key="1">
    <citation type="journal article" date="2020" name="ISME J.">
        <title>Comparative genomics reveals insights into cyanobacterial evolution and habitat adaptation.</title>
        <authorList>
            <person name="Chen M.Y."/>
            <person name="Teng W.K."/>
            <person name="Zhao L."/>
            <person name="Hu C.X."/>
            <person name="Zhou Y.K."/>
            <person name="Han B.P."/>
            <person name="Song L.R."/>
            <person name="Shu W.S."/>
        </authorList>
    </citation>
    <scope>NUCLEOTIDE SEQUENCE [LARGE SCALE GENOMIC DNA]</scope>
    <source>
        <strain evidence="1 2">FACHB-393</strain>
    </source>
</reference>
<accession>A0ABR8IM57</accession>
<comment type="caution">
    <text evidence="1">The sequence shown here is derived from an EMBL/GenBank/DDBJ whole genome shotgun (WGS) entry which is preliminary data.</text>
</comment>
<protein>
    <submittedName>
        <fullName evidence="1">Uncharacterized protein</fullName>
    </submittedName>
</protein>
<organism evidence="1 2">
    <name type="scientific">Nostoc foliaceum FACHB-393</name>
    <dbReference type="NCBI Taxonomy" id="2692915"/>
    <lineage>
        <taxon>Bacteria</taxon>
        <taxon>Bacillati</taxon>
        <taxon>Cyanobacteriota</taxon>
        <taxon>Cyanophyceae</taxon>
        <taxon>Nostocales</taxon>
        <taxon>Nostocaceae</taxon>
        <taxon>Nostoc</taxon>
        <taxon>Nostoc foliaceum</taxon>
    </lineage>
</organism>